<name>A0ABV7KY32_9PROT</name>
<evidence type="ECO:0000256" key="3">
    <source>
        <dbReference type="ARBA" id="ARBA00023163"/>
    </source>
</evidence>
<evidence type="ECO:0000259" key="6">
    <source>
        <dbReference type="PROSITE" id="PS50977"/>
    </source>
</evidence>
<sequence length="199" mass="20939">MQEGKTVRSNRQRTAATRAALLTAARWLFAANGYAETGTPEIVAQAKVTRGALYHHFRDKADLFHAVVEAEAAAVAEAIAQRTAGLEDPLQALRHGADAYFDAMAVPGRARLLLLEGPVVLGIAQMERIDRATGGSTLLDGLAMARDQGRIGDLPLEALAGLLSAAFDRAALAIAQGGDAAAYREAVRLLVDGLVGQRA</sequence>
<dbReference type="Gene3D" id="1.10.357.10">
    <property type="entry name" value="Tetracycline Repressor, domain 2"/>
    <property type="match status" value="1"/>
</dbReference>
<feature type="chain" id="PRO_5046437887" evidence="5">
    <location>
        <begin position="31"/>
        <end position="199"/>
    </location>
</feature>
<dbReference type="PROSITE" id="PS50977">
    <property type="entry name" value="HTH_TETR_2"/>
    <property type="match status" value="1"/>
</dbReference>
<feature type="domain" description="HTH tetR-type" evidence="6">
    <location>
        <begin position="15"/>
        <end position="75"/>
    </location>
</feature>
<dbReference type="Pfam" id="PF21351">
    <property type="entry name" value="TetR_C_41"/>
    <property type="match status" value="1"/>
</dbReference>
<reference evidence="8" key="1">
    <citation type="journal article" date="2019" name="Int. J. Syst. Evol. Microbiol.">
        <title>The Global Catalogue of Microorganisms (GCM) 10K type strain sequencing project: providing services to taxonomists for standard genome sequencing and annotation.</title>
        <authorList>
            <consortium name="The Broad Institute Genomics Platform"/>
            <consortium name="The Broad Institute Genome Sequencing Center for Infectious Disease"/>
            <person name="Wu L."/>
            <person name="Ma J."/>
        </authorList>
    </citation>
    <scope>NUCLEOTIDE SEQUENCE [LARGE SCALE GENOMIC DNA]</scope>
    <source>
        <strain evidence="8">KCTC 42964</strain>
    </source>
</reference>
<evidence type="ECO:0000313" key="7">
    <source>
        <dbReference type="EMBL" id="MFC3227308.1"/>
    </source>
</evidence>
<gene>
    <name evidence="7" type="ORF">ACFOGJ_08715</name>
</gene>
<dbReference type="SUPFAM" id="SSF46689">
    <property type="entry name" value="Homeodomain-like"/>
    <property type="match status" value="1"/>
</dbReference>
<keyword evidence="3" id="KW-0804">Transcription</keyword>
<dbReference type="InterPro" id="IPR049484">
    <property type="entry name" value="Rv0078-like_C"/>
</dbReference>
<keyword evidence="1" id="KW-0805">Transcription regulation</keyword>
<dbReference type="InterPro" id="IPR001647">
    <property type="entry name" value="HTH_TetR"/>
</dbReference>
<keyword evidence="8" id="KW-1185">Reference proteome</keyword>
<protein>
    <submittedName>
        <fullName evidence="7">TetR/AcrR family transcriptional regulator</fullName>
    </submittedName>
</protein>
<proteinExistence type="predicted"/>
<dbReference type="InterPro" id="IPR050109">
    <property type="entry name" value="HTH-type_TetR-like_transc_reg"/>
</dbReference>
<evidence type="ECO:0000256" key="5">
    <source>
        <dbReference type="SAM" id="SignalP"/>
    </source>
</evidence>
<evidence type="ECO:0000313" key="8">
    <source>
        <dbReference type="Proteomes" id="UP001595528"/>
    </source>
</evidence>
<dbReference type="PANTHER" id="PTHR30055">
    <property type="entry name" value="HTH-TYPE TRANSCRIPTIONAL REGULATOR RUTR"/>
    <property type="match status" value="1"/>
</dbReference>
<dbReference type="RefSeq" id="WP_379899474.1">
    <property type="nucleotide sequence ID" value="NZ_JBHRTR010000021.1"/>
</dbReference>
<evidence type="ECO:0000256" key="2">
    <source>
        <dbReference type="ARBA" id="ARBA00023125"/>
    </source>
</evidence>
<dbReference type="PANTHER" id="PTHR30055:SF234">
    <property type="entry name" value="HTH-TYPE TRANSCRIPTIONAL REGULATOR BETI"/>
    <property type="match status" value="1"/>
</dbReference>
<keyword evidence="2 4" id="KW-0238">DNA-binding</keyword>
<dbReference type="PRINTS" id="PR00455">
    <property type="entry name" value="HTHTETR"/>
</dbReference>
<keyword evidence="5" id="KW-0732">Signal</keyword>
<dbReference type="Proteomes" id="UP001595528">
    <property type="component" value="Unassembled WGS sequence"/>
</dbReference>
<evidence type="ECO:0000256" key="1">
    <source>
        <dbReference type="ARBA" id="ARBA00023015"/>
    </source>
</evidence>
<organism evidence="7 8">
    <name type="scientific">Marinibaculum pumilum</name>
    <dbReference type="NCBI Taxonomy" id="1766165"/>
    <lineage>
        <taxon>Bacteria</taxon>
        <taxon>Pseudomonadati</taxon>
        <taxon>Pseudomonadota</taxon>
        <taxon>Alphaproteobacteria</taxon>
        <taxon>Rhodospirillales</taxon>
        <taxon>Rhodospirillaceae</taxon>
        <taxon>Marinibaculum</taxon>
    </lineage>
</organism>
<comment type="caution">
    <text evidence="7">The sequence shown here is derived from an EMBL/GenBank/DDBJ whole genome shotgun (WGS) entry which is preliminary data.</text>
</comment>
<evidence type="ECO:0000256" key="4">
    <source>
        <dbReference type="PROSITE-ProRule" id="PRU00335"/>
    </source>
</evidence>
<dbReference type="Pfam" id="PF00440">
    <property type="entry name" value="TetR_N"/>
    <property type="match status" value="1"/>
</dbReference>
<accession>A0ABV7KY32</accession>
<dbReference type="InterPro" id="IPR009057">
    <property type="entry name" value="Homeodomain-like_sf"/>
</dbReference>
<feature type="signal peptide" evidence="5">
    <location>
        <begin position="1"/>
        <end position="30"/>
    </location>
</feature>
<feature type="DNA-binding region" description="H-T-H motif" evidence="4">
    <location>
        <begin position="38"/>
        <end position="57"/>
    </location>
</feature>
<dbReference type="EMBL" id="JBHRTR010000021">
    <property type="protein sequence ID" value="MFC3227308.1"/>
    <property type="molecule type" value="Genomic_DNA"/>
</dbReference>